<keyword evidence="3" id="KW-1015">Disulfide bond</keyword>
<comment type="caution">
    <text evidence="5">The sequence shown here is derived from an EMBL/GenBank/DDBJ whole genome shotgun (WGS) entry which is preliminary data.</text>
</comment>
<dbReference type="Proteomes" id="UP001151081">
    <property type="component" value="Unassembled WGS sequence"/>
</dbReference>
<dbReference type="InterPro" id="IPR011936">
    <property type="entry name" value="Myxo_disulph_rpt"/>
</dbReference>
<reference evidence="5 6" key="1">
    <citation type="submission" date="2021-04" db="EMBL/GenBank/DDBJ databases">
        <title>Genome analysis of Polyangium sp.</title>
        <authorList>
            <person name="Li Y."/>
            <person name="Wang J."/>
        </authorList>
    </citation>
    <scope>NUCLEOTIDE SEQUENCE [LARGE SCALE GENOMIC DNA]</scope>
    <source>
        <strain evidence="5 6">SDU14</strain>
    </source>
</reference>
<dbReference type="SUPFAM" id="SSF89260">
    <property type="entry name" value="Collagen-binding domain"/>
    <property type="match status" value="1"/>
</dbReference>
<gene>
    <name evidence="5" type="ORF">KEG57_48375</name>
</gene>
<organism evidence="5 6">
    <name type="scientific">Polyangium jinanense</name>
    <dbReference type="NCBI Taxonomy" id="2829994"/>
    <lineage>
        <taxon>Bacteria</taxon>
        <taxon>Pseudomonadati</taxon>
        <taxon>Myxococcota</taxon>
        <taxon>Polyangia</taxon>
        <taxon>Polyangiales</taxon>
        <taxon>Polyangiaceae</taxon>
        <taxon>Polyangium</taxon>
    </lineage>
</organism>
<dbReference type="Gene3D" id="2.60.120.380">
    <property type="match status" value="3"/>
</dbReference>
<evidence type="ECO:0000256" key="4">
    <source>
        <dbReference type="SAM" id="MobiDB-lite"/>
    </source>
</evidence>
<evidence type="ECO:0000313" key="5">
    <source>
        <dbReference type="EMBL" id="MDC3988380.1"/>
    </source>
</evidence>
<evidence type="ECO:0000313" key="6">
    <source>
        <dbReference type="Proteomes" id="UP001151081"/>
    </source>
</evidence>
<dbReference type="EMBL" id="JAGTJJ010000071">
    <property type="protein sequence ID" value="MDC3988380.1"/>
    <property type="molecule type" value="Genomic_DNA"/>
</dbReference>
<evidence type="ECO:0000256" key="2">
    <source>
        <dbReference type="ARBA" id="ARBA00022737"/>
    </source>
</evidence>
<evidence type="ECO:0000256" key="3">
    <source>
        <dbReference type="ARBA" id="ARBA00023157"/>
    </source>
</evidence>
<dbReference type="Pfam" id="PF13948">
    <property type="entry name" value="DUF4215"/>
    <property type="match status" value="1"/>
</dbReference>
<keyword evidence="6" id="KW-1185">Reference proteome</keyword>
<dbReference type="AlphaFoldDB" id="A0A9X3XF91"/>
<evidence type="ECO:0000256" key="1">
    <source>
        <dbReference type="ARBA" id="ARBA00022729"/>
    </source>
</evidence>
<protein>
    <submittedName>
        <fullName evidence="5">DUF4215 domain-containing protein</fullName>
    </submittedName>
</protein>
<sequence>MDVQLSACGDGAQGPGEECDDGNTVGGDGCSAQCKQELPAENEPNDTAALASGPYAPNVVLRGAVSPSADVDYFAITLPGLVDLSVQTFDALGPGNCADTDTKTTLVAPDGTTILATDDDGGLGACSWLEPFSAPALRRLQPGTYFVRVESGNASVIDPYKLAVEIVALCGNGVVEGFEQCDGGALCDSTCRNKAVCGNVSIDDGETCDDGNTIAGDGCSPTCQLEGPDVEPNNTLAQADARALDPTPVLITGDKVLAGSIGNVADRDVFKMVLAASSVVRFEAYDGSGVDCHSDTTTIRLLDAAGVEVAVDDSSGIQSCGALVSSLSAGTFYVQIEETGTDSTVTEYRLEVNVQSSGGSESEPNDTAMNASVLSGSDVFVLGGHQAADDIDVYAVTVPPGKSIRAEVIEGGLETCESDEVDSRLTLFDAAWNEIADDDDDGRGYCSLLDGSGTMPLDSGAASLAGGTYHLAVRASPYASPATAAEFDYRLVVTIR</sequence>
<keyword evidence="2" id="KW-0677">Repeat</keyword>
<proteinExistence type="predicted"/>
<name>A0A9X3XF91_9BACT</name>
<keyword evidence="1" id="KW-0732">Signal</keyword>
<dbReference type="NCBIfam" id="TIGR02232">
    <property type="entry name" value="myxo_disulf_rpt"/>
    <property type="match status" value="2"/>
</dbReference>
<accession>A0A9X3XF91</accession>
<feature type="region of interest" description="Disordered" evidence="4">
    <location>
        <begin position="1"/>
        <end position="20"/>
    </location>
</feature>